<reference evidence="2" key="1">
    <citation type="submission" date="2022-04" db="EMBL/GenBank/DDBJ databases">
        <title>Carnegiea gigantea Genome sequencing and assembly v2.</title>
        <authorList>
            <person name="Copetti D."/>
            <person name="Sanderson M.J."/>
            <person name="Burquez A."/>
            <person name="Wojciechowski M.F."/>
        </authorList>
    </citation>
    <scope>NUCLEOTIDE SEQUENCE</scope>
    <source>
        <strain evidence="2">SGP5-SGP5p</strain>
        <tissue evidence="2">Aerial part</tissue>
    </source>
</reference>
<name>A0A9Q1Q6L5_9CARY</name>
<accession>A0A9Q1Q6L5</accession>
<organism evidence="2 3">
    <name type="scientific">Carnegiea gigantea</name>
    <dbReference type="NCBI Taxonomy" id="171969"/>
    <lineage>
        <taxon>Eukaryota</taxon>
        <taxon>Viridiplantae</taxon>
        <taxon>Streptophyta</taxon>
        <taxon>Embryophyta</taxon>
        <taxon>Tracheophyta</taxon>
        <taxon>Spermatophyta</taxon>
        <taxon>Magnoliopsida</taxon>
        <taxon>eudicotyledons</taxon>
        <taxon>Gunneridae</taxon>
        <taxon>Pentapetalae</taxon>
        <taxon>Caryophyllales</taxon>
        <taxon>Cactineae</taxon>
        <taxon>Cactaceae</taxon>
        <taxon>Cactoideae</taxon>
        <taxon>Echinocereeae</taxon>
        <taxon>Carnegiea</taxon>
    </lineage>
</organism>
<gene>
    <name evidence="2" type="ORF">Cgig2_006708</name>
</gene>
<dbReference type="InterPro" id="IPR032675">
    <property type="entry name" value="LRR_dom_sf"/>
</dbReference>
<dbReference type="OrthoDB" id="1744980at2759"/>
<keyword evidence="3" id="KW-1185">Reference proteome</keyword>
<comment type="caution">
    <text evidence="2">The sequence shown here is derived from an EMBL/GenBank/DDBJ whole genome shotgun (WGS) entry which is preliminary data.</text>
</comment>
<protein>
    <recommendedName>
        <fullName evidence="1">F-box domain-containing protein</fullName>
    </recommendedName>
</protein>
<dbReference type="InterPro" id="IPR036047">
    <property type="entry name" value="F-box-like_dom_sf"/>
</dbReference>
<feature type="domain" description="F-box" evidence="1">
    <location>
        <begin position="101"/>
        <end position="137"/>
    </location>
</feature>
<dbReference type="InterPro" id="IPR053772">
    <property type="entry name" value="At1g61320/At1g61330-like"/>
</dbReference>
<dbReference type="PANTHER" id="PTHR34145:SF28">
    <property type="entry name" value="F-BOX DOMAIN-CONTAINING PROTEIN"/>
    <property type="match status" value="1"/>
</dbReference>
<dbReference type="SUPFAM" id="SSF81383">
    <property type="entry name" value="F-box domain"/>
    <property type="match status" value="1"/>
</dbReference>
<dbReference type="Pfam" id="PF23622">
    <property type="entry name" value="LRR_At1g61320_AtMIF1"/>
    <property type="match status" value="1"/>
</dbReference>
<dbReference type="Gene3D" id="1.20.1280.50">
    <property type="match status" value="1"/>
</dbReference>
<proteinExistence type="predicted"/>
<dbReference type="InterPro" id="IPR001810">
    <property type="entry name" value="F-box_dom"/>
</dbReference>
<evidence type="ECO:0000313" key="2">
    <source>
        <dbReference type="EMBL" id="KAJ8430200.1"/>
    </source>
</evidence>
<dbReference type="Proteomes" id="UP001153076">
    <property type="component" value="Unassembled WGS sequence"/>
</dbReference>
<sequence>MSRVSLRDRIRASVISRRWHEICLSPSRIQLHWHQGLVNVANCHRCEHFCPMYRDAFVNNVNRFLASFRGNHVRYFHLFFCLTSSSKDDFDYMISLLKFLRDRISELPDEVLDLIMLKISLSDRVRASVVSQRWSKICLSPSEIRLDWANCLATGNTDSDDEHNHDEFCPFYREVFVNNVNRFLSSFRGSHVKRFDLRFCLTRSSKNDMDGWIRFAVRRGVQSMSFISFCYTGVDFRNLYGNDPDQSFENIQYMIGTELFDTPRCNLKSLLLGGCNLGPDFAKHLRGLKTLNLAYSFLAHYDMQTLFSGLPNLLELIFSRCNLPVELSLSCLPLLRTFTLKHCSGVQHIYLYHGNLSCFQLFTERVVKCDLVRAPNVVSLGCSATRMTLPYFFNHIPIHAPMLTKLHVICHGELDDCIPRNLKVFSRVTRLEWYFKPNSRLGIVKMINILKAFPLLRVLVVVHATKLKRFIIRGQKTWGEAARQDFLSKIEGLDKDVEATEFATSGAAL</sequence>
<dbReference type="PROSITE" id="PS50181">
    <property type="entry name" value="FBOX"/>
    <property type="match status" value="1"/>
</dbReference>
<dbReference type="SUPFAM" id="SSF52047">
    <property type="entry name" value="RNI-like"/>
    <property type="match status" value="1"/>
</dbReference>
<dbReference type="InterPro" id="IPR055357">
    <property type="entry name" value="LRR_At1g61320_AtMIF1"/>
</dbReference>
<dbReference type="EMBL" id="JAKOGI010000816">
    <property type="protein sequence ID" value="KAJ8430200.1"/>
    <property type="molecule type" value="Genomic_DNA"/>
</dbReference>
<evidence type="ECO:0000259" key="1">
    <source>
        <dbReference type="PROSITE" id="PS50181"/>
    </source>
</evidence>
<dbReference type="PANTHER" id="PTHR34145">
    <property type="entry name" value="OS02G0105600 PROTEIN"/>
    <property type="match status" value="1"/>
</dbReference>
<evidence type="ECO:0000313" key="3">
    <source>
        <dbReference type="Proteomes" id="UP001153076"/>
    </source>
</evidence>
<dbReference type="Pfam" id="PF00646">
    <property type="entry name" value="F-box"/>
    <property type="match status" value="2"/>
</dbReference>
<dbReference type="Gene3D" id="3.80.10.10">
    <property type="entry name" value="Ribonuclease Inhibitor"/>
    <property type="match status" value="1"/>
</dbReference>
<dbReference type="AlphaFoldDB" id="A0A9Q1Q6L5"/>
<dbReference type="SMART" id="SM00256">
    <property type="entry name" value="FBOX"/>
    <property type="match status" value="1"/>
</dbReference>